<organism evidence="6 7">
    <name type="scientific">Azorhizobium oxalatiphilum</name>
    <dbReference type="NCBI Taxonomy" id="980631"/>
    <lineage>
        <taxon>Bacteria</taxon>
        <taxon>Pseudomonadati</taxon>
        <taxon>Pseudomonadota</taxon>
        <taxon>Alphaproteobacteria</taxon>
        <taxon>Hyphomicrobiales</taxon>
        <taxon>Xanthobacteraceae</taxon>
        <taxon>Azorhizobium</taxon>
    </lineage>
</organism>
<dbReference type="InterPro" id="IPR020846">
    <property type="entry name" value="MFS_dom"/>
</dbReference>
<feature type="domain" description="Major facilitator superfamily (MFS) profile" evidence="5">
    <location>
        <begin position="17"/>
        <end position="406"/>
    </location>
</feature>
<dbReference type="Gene3D" id="1.20.1250.20">
    <property type="entry name" value="MFS general substrate transporter like domains"/>
    <property type="match status" value="2"/>
</dbReference>
<gene>
    <name evidence="6" type="ORF">GCM10007301_56020</name>
</gene>
<dbReference type="InterPro" id="IPR011701">
    <property type="entry name" value="MFS"/>
</dbReference>
<dbReference type="AlphaFoldDB" id="A0A917CKV1"/>
<dbReference type="SUPFAM" id="SSF103473">
    <property type="entry name" value="MFS general substrate transporter"/>
    <property type="match status" value="1"/>
</dbReference>
<feature type="transmembrane region" description="Helical" evidence="4">
    <location>
        <begin position="12"/>
        <end position="35"/>
    </location>
</feature>
<dbReference type="RefSeq" id="WP_188584184.1">
    <property type="nucleotide sequence ID" value="NZ_BMCT01000014.1"/>
</dbReference>
<dbReference type="PROSITE" id="PS50850">
    <property type="entry name" value="MFS"/>
    <property type="match status" value="1"/>
</dbReference>
<dbReference type="GO" id="GO:0022857">
    <property type="term" value="F:transmembrane transporter activity"/>
    <property type="evidence" value="ECO:0007669"/>
    <property type="project" value="InterPro"/>
</dbReference>
<dbReference type="PROSITE" id="PS51257">
    <property type="entry name" value="PROKAR_LIPOPROTEIN"/>
    <property type="match status" value="1"/>
</dbReference>
<dbReference type="InterPro" id="IPR050327">
    <property type="entry name" value="Proton-linked_MCT"/>
</dbReference>
<evidence type="ECO:0000256" key="1">
    <source>
        <dbReference type="ARBA" id="ARBA00022692"/>
    </source>
</evidence>
<reference evidence="6" key="2">
    <citation type="submission" date="2020-09" db="EMBL/GenBank/DDBJ databases">
        <authorList>
            <person name="Sun Q."/>
            <person name="Sedlacek I."/>
        </authorList>
    </citation>
    <scope>NUCLEOTIDE SEQUENCE</scope>
    <source>
        <strain evidence="6">CCM 7897</strain>
    </source>
</reference>
<feature type="transmembrane region" description="Helical" evidence="4">
    <location>
        <begin position="227"/>
        <end position="248"/>
    </location>
</feature>
<dbReference type="PANTHER" id="PTHR11360:SF284">
    <property type="entry name" value="EG:103B4.3 PROTEIN-RELATED"/>
    <property type="match status" value="1"/>
</dbReference>
<dbReference type="PANTHER" id="PTHR11360">
    <property type="entry name" value="MONOCARBOXYLATE TRANSPORTER"/>
    <property type="match status" value="1"/>
</dbReference>
<keyword evidence="3 4" id="KW-0472">Membrane</keyword>
<feature type="transmembrane region" description="Helical" evidence="4">
    <location>
        <begin position="110"/>
        <end position="134"/>
    </location>
</feature>
<feature type="transmembrane region" description="Helical" evidence="4">
    <location>
        <begin position="260"/>
        <end position="280"/>
    </location>
</feature>
<comment type="caution">
    <text evidence="6">The sequence shown here is derived from an EMBL/GenBank/DDBJ whole genome shotgun (WGS) entry which is preliminary data.</text>
</comment>
<evidence type="ECO:0000256" key="3">
    <source>
        <dbReference type="ARBA" id="ARBA00023136"/>
    </source>
</evidence>
<evidence type="ECO:0000313" key="6">
    <source>
        <dbReference type="EMBL" id="GGF88863.1"/>
    </source>
</evidence>
<dbReference type="CDD" id="cd17355">
    <property type="entry name" value="MFS_YcxA_like"/>
    <property type="match status" value="1"/>
</dbReference>
<evidence type="ECO:0000256" key="4">
    <source>
        <dbReference type="SAM" id="Phobius"/>
    </source>
</evidence>
<name>A0A917CKV1_9HYPH</name>
<keyword evidence="7" id="KW-1185">Reference proteome</keyword>
<feature type="transmembrane region" description="Helical" evidence="4">
    <location>
        <begin position="178"/>
        <end position="196"/>
    </location>
</feature>
<evidence type="ECO:0000313" key="7">
    <source>
        <dbReference type="Proteomes" id="UP000606044"/>
    </source>
</evidence>
<dbReference type="InterPro" id="IPR036259">
    <property type="entry name" value="MFS_trans_sf"/>
</dbReference>
<dbReference type="Proteomes" id="UP000606044">
    <property type="component" value="Unassembled WGS sequence"/>
</dbReference>
<protein>
    <submittedName>
        <fullName evidence="6">MFS transporter</fullName>
    </submittedName>
</protein>
<dbReference type="EMBL" id="BMCT01000014">
    <property type="protein sequence ID" value="GGF88863.1"/>
    <property type="molecule type" value="Genomic_DNA"/>
</dbReference>
<sequence length="414" mass="43689">MSATPSKAATSGRAIPAGLIVVAGCLIAMLTFGPRSAAGLFLLPMSNDYGWGRDVFGLAIAIQNLLWGLGSPFAGAFADRYGAIRVLCGGAILYAAGLVLMAYASSPLVLHLSAGVMVGFGLSACSFNLVLAAFGKLLPERWRSMGFGAGTAAGSFGQFLFPPLAAGLIDSVGWQETLIVFGVTMLLVMPLSLALATRGNKDAPRATDLPNQSIAGALSEAMRHPSYIMLVLGFFTCGFQLAFITVHMPAYLVDKGISSTVGATTLALIGLANMVGSLSAGWLSTRMSRKWLLAWIYFGRGIAIAVFIMLPVTPLSCMVFGVAMGLLWLSTVPPTSGLVMLMFGTRYMAMLYGFVFFSHQVGSFLGVWLGGVLYVRTGSYDVVWWLSVALSIASAVVNLPIKEKPVHRPVTTVV</sequence>
<feature type="transmembrane region" description="Helical" evidence="4">
    <location>
        <begin position="146"/>
        <end position="166"/>
    </location>
</feature>
<feature type="transmembrane region" description="Helical" evidence="4">
    <location>
        <begin position="350"/>
        <end position="370"/>
    </location>
</feature>
<dbReference type="Pfam" id="PF07690">
    <property type="entry name" value="MFS_1"/>
    <property type="match status" value="1"/>
</dbReference>
<reference evidence="6" key="1">
    <citation type="journal article" date="2014" name="Int. J. Syst. Evol. Microbiol.">
        <title>Complete genome sequence of Corynebacterium casei LMG S-19264T (=DSM 44701T), isolated from a smear-ripened cheese.</title>
        <authorList>
            <consortium name="US DOE Joint Genome Institute (JGI-PGF)"/>
            <person name="Walter F."/>
            <person name="Albersmeier A."/>
            <person name="Kalinowski J."/>
            <person name="Ruckert C."/>
        </authorList>
    </citation>
    <scope>NUCLEOTIDE SEQUENCE</scope>
    <source>
        <strain evidence="6">CCM 7897</strain>
    </source>
</reference>
<accession>A0A917CKV1</accession>
<feature type="transmembrane region" description="Helical" evidence="4">
    <location>
        <begin position="318"/>
        <end position="343"/>
    </location>
</feature>
<feature type="transmembrane region" description="Helical" evidence="4">
    <location>
        <begin position="292"/>
        <end position="312"/>
    </location>
</feature>
<keyword evidence="2 4" id="KW-1133">Transmembrane helix</keyword>
<feature type="transmembrane region" description="Helical" evidence="4">
    <location>
        <begin position="382"/>
        <end position="401"/>
    </location>
</feature>
<keyword evidence="1 4" id="KW-0812">Transmembrane</keyword>
<feature type="transmembrane region" description="Helical" evidence="4">
    <location>
        <begin position="55"/>
        <end position="77"/>
    </location>
</feature>
<evidence type="ECO:0000256" key="2">
    <source>
        <dbReference type="ARBA" id="ARBA00022989"/>
    </source>
</evidence>
<evidence type="ECO:0000259" key="5">
    <source>
        <dbReference type="PROSITE" id="PS50850"/>
    </source>
</evidence>
<feature type="transmembrane region" description="Helical" evidence="4">
    <location>
        <begin position="84"/>
        <end position="104"/>
    </location>
</feature>
<proteinExistence type="predicted"/>